<evidence type="ECO:0000256" key="1">
    <source>
        <dbReference type="ARBA" id="ARBA00022553"/>
    </source>
</evidence>
<feature type="region of interest" description="Disordered" evidence="6">
    <location>
        <begin position="101"/>
        <end position="125"/>
    </location>
</feature>
<dbReference type="PANTHER" id="PTHR13059:SF13">
    <property type="entry name" value="PROTEIN CAPICUA HOMOLOG"/>
    <property type="match status" value="1"/>
</dbReference>
<protein>
    <recommendedName>
        <fullName evidence="7">Protein capicua homolog-like C-terminal tri-helical domain-containing protein</fullName>
    </recommendedName>
</protein>
<feature type="compositionally biased region" description="Polar residues" evidence="6">
    <location>
        <begin position="508"/>
        <end position="519"/>
    </location>
</feature>
<dbReference type="GO" id="GO:0000981">
    <property type="term" value="F:DNA-binding transcription factor activity, RNA polymerase II-specific"/>
    <property type="evidence" value="ECO:0007669"/>
    <property type="project" value="TreeGrafter"/>
</dbReference>
<keyword evidence="5" id="KW-0539">Nucleus</keyword>
<comment type="caution">
    <text evidence="8">The sequence shown here is derived from an EMBL/GenBank/DDBJ whole genome shotgun (WGS) entry which is preliminary data.</text>
</comment>
<dbReference type="GO" id="GO:0000977">
    <property type="term" value="F:RNA polymerase II transcription regulatory region sequence-specific DNA binding"/>
    <property type="evidence" value="ECO:0007669"/>
    <property type="project" value="TreeGrafter"/>
</dbReference>
<evidence type="ECO:0000256" key="5">
    <source>
        <dbReference type="ARBA" id="ARBA00023242"/>
    </source>
</evidence>
<dbReference type="InterPro" id="IPR058606">
    <property type="entry name" value="HTH_Cic_C"/>
</dbReference>
<evidence type="ECO:0000256" key="6">
    <source>
        <dbReference type="SAM" id="MobiDB-lite"/>
    </source>
</evidence>
<dbReference type="PANTHER" id="PTHR13059">
    <property type="entry name" value="HMG-BOX TRANSCRIPTION FACTOR BBX"/>
    <property type="match status" value="1"/>
</dbReference>
<keyword evidence="3" id="KW-0238">DNA-binding</keyword>
<organism evidence="8 9">
    <name type="scientific">Aldrovandia affinis</name>
    <dbReference type="NCBI Taxonomy" id="143900"/>
    <lineage>
        <taxon>Eukaryota</taxon>
        <taxon>Metazoa</taxon>
        <taxon>Chordata</taxon>
        <taxon>Craniata</taxon>
        <taxon>Vertebrata</taxon>
        <taxon>Euteleostomi</taxon>
        <taxon>Actinopterygii</taxon>
        <taxon>Neopterygii</taxon>
        <taxon>Teleostei</taxon>
        <taxon>Notacanthiformes</taxon>
        <taxon>Halosauridae</taxon>
        <taxon>Aldrovandia</taxon>
    </lineage>
</organism>
<feature type="compositionally biased region" description="Basic and acidic residues" evidence="6">
    <location>
        <begin position="619"/>
        <end position="641"/>
    </location>
</feature>
<evidence type="ECO:0000256" key="4">
    <source>
        <dbReference type="ARBA" id="ARBA00023163"/>
    </source>
</evidence>
<sequence>MLGTGRMASTMVTNVVRPVVSTPIPIASKPRECGAPLSPTPLERKPQAQLLIGAGGGGGGARGGGYFSSSSPNHVSVGAVGQGGLVTNLVFGSAFPAPPTVQLITPPQPTPQSLATTPSSHSNGSLPLPLLQSQFLPASSLPSPCGGKTITQVQYILPTLPASANPKSPSPHQPLQPTSIFTLPTAPPTHVSLANGKQSGAGPGIGYASSPAVGVVSSGARVQAQSPVLQGKMLVPMATVRTGSAPPQPVPLVAPALPVQNGAHPASKIIQIAPMPVVQSQLPSGGVMHPGSPFPVSVGTATVMATGSAPSQTVLLPPPPTRITYVQSTPGVPTPLPLVSTVTGSSPQSVQPPPATAYMPSPLATLGFTAIAPAGQTLVQPIIAGQPPLLAPAQSPNCPPLTPLSAPTTGVGGQIVTAIYPPPSVTLATGVVSVTTVPPSVVYTMASSSPPSLHILPKHVQAPPADLQMDRQTESPAHTQAEALTYAQLEPLKHSQMDRPGERPPHSQPQTSVKQSSVSVAAPNGVTASLQPSSPPLPSHTGSAPGTPKLPSIPGRTLQKVKATVANIPVGSYEGGGRGREKEKESRGSSRFSFEPDQSGGAGSPLTHPAEEGPSAGHPEGHSDGDSTSSRSKDGSAKEDSLPSSPLPPSSGPDPSLPPPQSDKDVHLSKKVKARPPPLKRTFDPVDKVLSGMYFEERFAELPEFRPEEVLPSPTLQSLATSPRAILGSYRKKRKNSTDLDSSTEDPVSPKRRSRRRSSCSSEPNTPKSAAKCEGDIFTFERAGTDSEDVLGELEFEKVPYSSLRRTLDQRRAFVMQLFQEHGFFPSAQATATFQARYSDIFPTKVCLQLKIREVRQKIMQTAAPSEMGGLDGAVPSFPGPSNPLQGETGGAGSAEREAEPESEGSPGEQKSTSESQESTR</sequence>
<name>A0AAD7RSJ6_9TELE</name>
<feature type="region of interest" description="Disordered" evidence="6">
    <location>
        <begin position="866"/>
        <end position="921"/>
    </location>
</feature>
<feature type="compositionally biased region" description="Basic and acidic residues" evidence="6">
    <location>
        <begin position="495"/>
        <end position="505"/>
    </location>
</feature>
<dbReference type="EMBL" id="JAINUG010000182">
    <property type="protein sequence ID" value="KAJ8389450.1"/>
    <property type="molecule type" value="Genomic_DNA"/>
</dbReference>
<feature type="region of interest" description="Disordered" evidence="6">
    <location>
        <begin position="495"/>
        <end position="687"/>
    </location>
</feature>
<feature type="region of interest" description="Disordered" evidence="6">
    <location>
        <begin position="161"/>
        <end position="197"/>
    </location>
</feature>
<dbReference type="AlphaFoldDB" id="A0AAD7RSJ6"/>
<evidence type="ECO:0000256" key="2">
    <source>
        <dbReference type="ARBA" id="ARBA00023015"/>
    </source>
</evidence>
<reference evidence="8" key="1">
    <citation type="journal article" date="2023" name="Science">
        <title>Genome structures resolve the early diversification of teleost fishes.</title>
        <authorList>
            <person name="Parey E."/>
            <person name="Louis A."/>
            <person name="Montfort J."/>
            <person name="Bouchez O."/>
            <person name="Roques C."/>
            <person name="Iampietro C."/>
            <person name="Lluch J."/>
            <person name="Castinel A."/>
            <person name="Donnadieu C."/>
            <person name="Desvignes T."/>
            <person name="Floi Bucao C."/>
            <person name="Jouanno E."/>
            <person name="Wen M."/>
            <person name="Mejri S."/>
            <person name="Dirks R."/>
            <person name="Jansen H."/>
            <person name="Henkel C."/>
            <person name="Chen W.J."/>
            <person name="Zahm M."/>
            <person name="Cabau C."/>
            <person name="Klopp C."/>
            <person name="Thompson A.W."/>
            <person name="Robinson-Rechavi M."/>
            <person name="Braasch I."/>
            <person name="Lecointre G."/>
            <person name="Bobe J."/>
            <person name="Postlethwait J.H."/>
            <person name="Berthelot C."/>
            <person name="Roest Crollius H."/>
            <person name="Guiguen Y."/>
        </authorList>
    </citation>
    <scope>NUCLEOTIDE SEQUENCE</scope>
    <source>
        <strain evidence="8">NC1722</strain>
    </source>
</reference>
<feature type="compositionally biased region" description="Basic and acidic residues" evidence="6">
    <location>
        <begin position="577"/>
        <end position="588"/>
    </location>
</feature>
<dbReference type="GO" id="GO:0005634">
    <property type="term" value="C:nucleus"/>
    <property type="evidence" value="ECO:0007669"/>
    <property type="project" value="TreeGrafter"/>
</dbReference>
<keyword evidence="9" id="KW-1185">Reference proteome</keyword>
<keyword evidence="2" id="KW-0805">Transcription regulation</keyword>
<evidence type="ECO:0000256" key="3">
    <source>
        <dbReference type="ARBA" id="ARBA00023125"/>
    </source>
</evidence>
<keyword evidence="4" id="KW-0804">Transcription</keyword>
<evidence type="ECO:0000313" key="9">
    <source>
        <dbReference type="Proteomes" id="UP001221898"/>
    </source>
</evidence>
<feature type="region of interest" description="Disordered" evidence="6">
    <location>
        <begin position="703"/>
        <end position="772"/>
    </location>
</feature>
<feature type="compositionally biased region" description="Polar residues" evidence="6">
    <location>
        <begin position="111"/>
        <end position="124"/>
    </location>
</feature>
<dbReference type="Pfam" id="PF25981">
    <property type="entry name" value="HTH_Cic_C"/>
    <property type="match status" value="1"/>
</dbReference>
<proteinExistence type="predicted"/>
<evidence type="ECO:0000313" key="8">
    <source>
        <dbReference type="EMBL" id="KAJ8389450.1"/>
    </source>
</evidence>
<evidence type="ECO:0000259" key="7">
    <source>
        <dbReference type="Pfam" id="PF25981"/>
    </source>
</evidence>
<keyword evidence="1" id="KW-0597">Phosphoprotein</keyword>
<accession>A0AAD7RSJ6</accession>
<gene>
    <name evidence="8" type="ORF">AAFF_G00119880</name>
</gene>
<feature type="compositionally biased region" description="Pro residues" evidence="6">
    <location>
        <begin position="645"/>
        <end position="661"/>
    </location>
</feature>
<feature type="compositionally biased region" description="Low complexity" evidence="6">
    <location>
        <begin position="904"/>
        <end position="921"/>
    </location>
</feature>
<dbReference type="InterPro" id="IPR052412">
    <property type="entry name" value="CC-Dev_Transcription_Reg"/>
</dbReference>
<dbReference type="Proteomes" id="UP001221898">
    <property type="component" value="Unassembled WGS sequence"/>
</dbReference>
<feature type="domain" description="Protein capicua homolog-like C-terminal tri-helical" evidence="7">
    <location>
        <begin position="806"/>
        <end position="860"/>
    </location>
</feature>